<sequence>MIGVILFFILLFCEGFFSGSEIAIVSADPKYLKAKGAKEALKYLQQPAHFLAVTLVGTNLSVITNTAFTTAFLIKHLGVTGEILSIFGLPPILLIFGEVIPKTICRRYPNVIAPKVAIGLKVASFLLAPLVIVFSFFTEKLLKLTGSKGLHKTSFFTREELKFLLQQDELEIALTLKERQLLRRLFTFTEIAVKRVMIPLVEVTSISDTATIKEALDLFSKYRYTRLPVYKERVDNIVGIIHYYDFINFSDLKANIKPYMRNAFFVPETKPVHVLLKEMQREKQPLAVVVDEYGGAVGIVTIKDLLEVITGEIMDEDERELSFFEKVSENRYLIKGRMEINEINENLPFTLPKGDYETLNGFIIGYLGKIPTVGEKFYYNNLTFIIRRANPRCVEEVEVIIGR</sequence>
<feature type="transmembrane region" description="Helical" evidence="9">
    <location>
        <begin position="51"/>
        <end position="74"/>
    </location>
</feature>
<dbReference type="AlphaFoldDB" id="A0A7C0Y198"/>
<dbReference type="SMART" id="SM00116">
    <property type="entry name" value="CBS"/>
    <property type="match status" value="2"/>
</dbReference>
<dbReference type="Pfam" id="PF01595">
    <property type="entry name" value="CNNM"/>
    <property type="match status" value="1"/>
</dbReference>
<feature type="domain" description="CNNM transmembrane" evidence="11">
    <location>
        <begin position="1"/>
        <end position="178"/>
    </location>
</feature>
<comment type="subcellular location">
    <subcellularLocation>
        <location evidence="1">Membrane</location>
        <topology evidence="1">Multi-pass membrane protein</topology>
    </subcellularLocation>
</comment>
<dbReference type="SMART" id="SM01091">
    <property type="entry name" value="CorC_HlyC"/>
    <property type="match status" value="1"/>
</dbReference>
<dbReference type="Pfam" id="PF03471">
    <property type="entry name" value="CorC_HlyC"/>
    <property type="match status" value="1"/>
</dbReference>
<dbReference type="InterPro" id="IPR046342">
    <property type="entry name" value="CBS_dom_sf"/>
</dbReference>
<evidence type="ECO:0000313" key="12">
    <source>
        <dbReference type="EMBL" id="HDD43327.1"/>
    </source>
</evidence>
<reference evidence="12" key="1">
    <citation type="journal article" date="2020" name="mSystems">
        <title>Genome- and Community-Level Interaction Insights into Carbon Utilization and Element Cycling Functions of Hydrothermarchaeota in Hydrothermal Sediment.</title>
        <authorList>
            <person name="Zhou Z."/>
            <person name="Liu Y."/>
            <person name="Xu W."/>
            <person name="Pan J."/>
            <person name="Luo Z.H."/>
            <person name="Li M."/>
        </authorList>
    </citation>
    <scope>NUCLEOTIDE SEQUENCE [LARGE SCALE GENOMIC DNA]</scope>
    <source>
        <strain evidence="12">HyVt-233</strain>
    </source>
</reference>
<evidence type="ECO:0000256" key="1">
    <source>
        <dbReference type="ARBA" id="ARBA00004141"/>
    </source>
</evidence>
<dbReference type="SUPFAM" id="SSF56176">
    <property type="entry name" value="FAD-binding/transporter-associated domain-like"/>
    <property type="match status" value="1"/>
</dbReference>
<evidence type="ECO:0000256" key="5">
    <source>
        <dbReference type="ARBA" id="ARBA00023122"/>
    </source>
</evidence>
<dbReference type="CDD" id="cd04590">
    <property type="entry name" value="CBS_pair_CorC_HlyC_assoc"/>
    <property type="match status" value="1"/>
</dbReference>
<evidence type="ECO:0000256" key="7">
    <source>
        <dbReference type="PROSITE-ProRule" id="PRU00703"/>
    </source>
</evidence>
<dbReference type="Proteomes" id="UP000886289">
    <property type="component" value="Unassembled WGS sequence"/>
</dbReference>
<comment type="caution">
    <text evidence="12">The sequence shown here is derived from an EMBL/GenBank/DDBJ whole genome shotgun (WGS) entry which is preliminary data.</text>
</comment>
<protein>
    <submittedName>
        <fullName evidence="12">HlyC/CorC family transporter</fullName>
    </submittedName>
</protein>
<dbReference type="GO" id="GO:0005886">
    <property type="term" value="C:plasma membrane"/>
    <property type="evidence" value="ECO:0007669"/>
    <property type="project" value="TreeGrafter"/>
</dbReference>
<feature type="transmembrane region" description="Helical" evidence="9">
    <location>
        <begin position="116"/>
        <end position="138"/>
    </location>
</feature>
<keyword evidence="4 8" id="KW-1133">Transmembrane helix</keyword>
<dbReference type="InterPro" id="IPR000644">
    <property type="entry name" value="CBS_dom"/>
</dbReference>
<keyword evidence="5 7" id="KW-0129">CBS domain</keyword>
<dbReference type="Pfam" id="PF00571">
    <property type="entry name" value="CBS"/>
    <property type="match status" value="2"/>
</dbReference>
<evidence type="ECO:0000256" key="4">
    <source>
        <dbReference type="ARBA" id="ARBA00022989"/>
    </source>
</evidence>
<evidence type="ECO:0000259" key="11">
    <source>
        <dbReference type="PROSITE" id="PS51846"/>
    </source>
</evidence>
<organism evidence="12">
    <name type="scientific">Desulfofervidus auxilii</name>
    <dbReference type="NCBI Taxonomy" id="1621989"/>
    <lineage>
        <taxon>Bacteria</taxon>
        <taxon>Pseudomonadati</taxon>
        <taxon>Thermodesulfobacteriota</taxon>
        <taxon>Candidatus Desulfofervidia</taxon>
        <taxon>Candidatus Desulfofervidales</taxon>
        <taxon>Candidatus Desulfofervidaceae</taxon>
        <taxon>Candidatus Desulfofervidus</taxon>
    </lineage>
</organism>
<proteinExistence type="predicted"/>
<gene>
    <name evidence="12" type="ORF">ENG63_00495</name>
</gene>
<feature type="domain" description="CBS" evidence="10">
    <location>
        <begin position="259"/>
        <end position="316"/>
    </location>
</feature>
<dbReference type="PANTHER" id="PTHR22777">
    <property type="entry name" value="HEMOLYSIN-RELATED"/>
    <property type="match status" value="1"/>
</dbReference>
<dbReference type="SUPFAM" id="SSF54631">
    <property type="entry name" value="CBS-domain pair"/>
    <property type="match status" value="1"/>
</dbReference>
<evidence type="ECO:0000259" key="10">
    <source>
        <dbReference type="PROSITE" id="PS51371"/>
    </source>
</evidence>
<dbReference type="PROSITE" id="PS51846">
    <property type="entry name" value="CNNM"/>
    <property type="match status" value="1"/>
</dbReference>
<evidence type="ECO:0000256" key="2">
    <source>
        <dbReference type="ARBA" id="ARBA00022692"/>
    </source>
</evidence>
<dbReference type="InterPro" id="IPR002550">
    <property type="entry name" value="CNNM"/>
</dbReference>
<dbReference type="Gene3D" id="3.10.580.10">
    <property type="entry name" value="CBS-domain"/>
    <property type="match status" value="1"/>
</dbReference>
<dbReference type="Gene3D" id="3.30.465.10">
    <property type="match status" value="1"/>
</dbReference>
<name>A0A7C0Y198_DESA2</name>
<evidence type="ECO:0000256" key="3">
    <source>
        <dbReference type="ARBA" id="ARBA00022737"/>
    </source>
</evidence>
<dbReference type="InterPro" id="IPR044751">
    <property type="entry name" value="Ion_transp-like_CBS"/>
</dbReference>
<keyword evidence="6 8" id="KW-0472">Membrane</keyword>
<dbReference type="InterPro" id="IPR016169">
    <property type="entry name" value="FAD-bd_PCMH_sub2"/>
</dbReference>
<keyword evidence="2 8" id="KW-0812">Transmembrane</keyword>
<dbReference type="InterPro" id="IPR036318">
    <property type="entry name" value="FAD-bd_PCMH-like_sf"/>
</dbReference>
<dbReference type="InterPro" id="IPR005170">
    <property type="entry name" value="Transptr-assoc_dom"/>
</dbReference>
<accession>A0A7C0Y198</accession>
<dbReference type="FunFam" id="3.10.580.10:FF:000002">
    <property type="entry name" value="Magnesium/cobalt efflux protein CorC"/>
    <property type="match status" value="1"/>
</dbReference>
<evidence type="ECO:0000256" key="6">
    <source>
        <dbReference type="ARBA" id="ARBA00023136"/>
    </source>
</evidence>
<dbReference type="GO" id="GO:0050660">
    <property type="term" value="F:flavin adenine dinucleotide binding"/>
    <property type="evidence" value="ECO:0007669"/>
    <property type="project" value="InterPro"/>
</dbReference>
<dbReference type="PANTHER" id="PTHR22777:SF17">
    <property type="entry name" value="UPF0053 PROTEIN SLL0260"/>
    <property type="match status" value="1"/>
</dbReference>
<dbReference type="PROSITE" id="PS51371">
    <property type="entry name" value="CBS"/>
    <property type="match status" value="2"/>
</dbReference>
<evidence type="ECO:0000256" key="9">
    <source>
        <dbReference type="SAM" id="Phobius"/>
    </source>
</evidence>
<evidence type="ECO:0000256" key="8">
    <source>
        <dbReference type="PROSITE-ProRule" id="PRU01193"/>
    </source>
</evidence>
<keyword evidence="3" id="KW-0677">Repeat</keyword>
<dbReference type="EMBL" id="DRBS01000020">
    <property type="protein sequence ID" value="HDD43327.1"/>
    <property type="molecule type" value="Genomic_DNA"/>
</dbReference>
<feature type="domain" description="CBS" evidence="10">
    <location>
        <begin position="197"/>
        <end position="258"/>
    </location>
</feature>